<dbReference type="Pfam" id="PF04434">
    <property type="entry name" value="SWIM"/>
    <property type="match status" value="1"/>
</dbReference>
<feature type="domain" description="SWIM-type" evidence="2">
    <location>
        <begin position="142"/>
        <end position="173"/>
    </location>
</feature>
<evidence type="ECO:0000259" key="2">
    <source>
        <dbReference type="PROSITE" id="PS50966"/>
    </source>
</evidence>
<keyword evidence="1" id="KW-0863">Zinc-finger</keyword>
<evidence type="ECO:0000256" key="1">
    <source>
        <dbReference type="PROSITE-ProRule" id="PRU00325"/>
    </source>
</evidence>
<protein>
    <submittedName>
        <fullName evidence="3">SWIM zinc finger family protein</fullName>
    </submittedName>
</protein>
<gene>
    <name evidence="3" type="ORF">NE630_14805</name>
</gene>
<organism evidence="3 4">
    <name type="scientific">Cloacibacillus evryensis</name>
    <dbReference type="NCBI Taxonomy" id="508460"/>
    <lineage>
        <taxon>Bacteria</taxon>
        <taxon>Thermotogati</taxon>
        <taxon>Synergistota</taxon>
        <taxon>Synergistia</taxon>
        <taxon>Synergistales</taxon>
        <taxon>Synergistaceae</taxon>
        <taxon>Cloacibacillus</taxon>
    </lineage>
</organism>
<dbReference type="EMBL" id="JANFYT010000055">
    <property type="protein sequence ID" value="MCQ4815703.1"/>
    <property type="molecule type" value="Genomic_DNA"/>
</dbReference>
<evidence type="ECO:0000313" key="3">
    <source>
        <dbReference type="EMBL" id="MCQ4815703.1"/>
    </source>
</evidence>
<keyword evidence="4" id="KW-1185">Reference proteome</keyword>
<dbReference type="Proteomes" id="UP001205919">
    <property type="component" value="Unassembled WGS sequence"/>
</dbReference>
<dbReference type="PANTHER" id="PTHR38133:SF1">
    <property type="entry name" value="SLR1429 PROTEIN"/>
    <property type="match status" value="1"/>
</dbReference>
<proteinExistence type="predicted"/>
<dbReference type="InterPro" id="IPR007527">
    <property type="entry name" value="Znf_SWIM"/>
</dbReference>
<name>A0AAW5KAZ5_9BACT</name>
<accession>A0AAW5KAZ5</accession>
<comment type="caution">
    <text evidence="3">The sequence shown here is derived from an EMBL/GenBank/DDBJ whole genome shotgun (WGS) entry which is preliminary data.</text>
</comment>
<keyword evidence="1" id="KW-0479">Metal-binding</keyword>
<reference evidence="3 4" key="1">
    <citation type="submission" date="2022-06" db="EMBL/GenBank/DDBJ databases">
        <title>Isolation of gut microbiota from human fecal samples.</title>
        <authorList>
            <person name="Pamer E.G."/>
            <person name="Barat B."/>
            <person name="Waligurski E."/>
            <person name="Medina S."/>
            <person name="Paddock L."/>
            <person name="Mostad J."/>
        </authorList>
    </citation>
    <scope>NUCLEOTIDE SEQUENCE [LARGE SCALE GENOMIC DNA]</scope>
    <source>
        <strain evidence="3 4">DFI.9.90</strain>
    </source>
</reference>
<dbReference type="RefSeq" id="WP_008709330.1">
    <property type="nucleotide sequence ID" value="NZ_CABKQM010000003.1"/>
</dbReference>
<evidence type="ECO:0000313" key="4">
    <source>
        <dbReference type="Proteomes" id="UP001205919"/>
    </source>
</evidence>
<dbReference type="GO" id="GO:0008270">
    <property type="term" value="F:zinc ion binding"/>
    <property type="evidence" value="ECO:0007669"/>
    <property type="project" value="UniProtKB-KW"/>
</dbReference>
<sequence>MTASFEREEKFFKYKKPRETKCGIKSRTARGHAYGSNWWSRRWVEIMEQCIDSGRLARGKSYARKGQVVNIHIEPGLVTAFVQGSRKTPYQIRFGFETLSQEARELILFRFGESAALAAKLLAGEMPEEIEAIFKEAGTPLFPARETLRRFKCTCPDDATPCKHIIAVLLILGEELEDDPFLLLKLRGLDKESLISLLTLENAPDDEIAESGAEYEWESAGELSGGAEAEAETGAPVREEVPPADENWYGGGEFSFERAEPDVQRRAAALDVMNDFPFWRGEHPFRQTLAPFYEHAAIYAGEILTGEKKKPVGRPRKLI</sequence>
<dbReference type="PANTHER" id="PTHR38133">
    <property type="entry name" value="SLR1429 PROTEIN"/>
    <property type="match status" value="1"/>
</dbReference>
<dbReference type="PROSITE" id="PS50966">
    <property type="entry name" value="ZF_SWIM"/>
    <property type="match status" value="1"/>
</dbReference>
<keyword evidence="1" id="KW-0862">Zinc</keyword>
<dbReference type="AlphaFoldDB" id="A0AAW5KAZ5"/>